<dbReference type="Proteomes" id="UP000231019">
    <property type="component" value="Unassembled WGS sequence"/>
</dbReference>
<evidence type="ECO:0000256" key="1">
    <source>
        <dbReference type="SAM" id="MobiDB-lite"/>
    </source>
</evidence>
<dbReference type="EMBL" id="PFFQ01000045">
    <property type="protein sequence ID" value="PIW15755.1"/>
    <property type="molecule type" value="Genomic_DNA"/>
</dbReference>
<evidence type="ECO:0000313" key="3">
    <source>
        <dbReference type="Proteomes" id="UP000231019"/>
    </source>
</evidence>
<name>A0A2M7G1W3_9BACT</name>
<organism evidence="2 3">
    <name type="scientific">bacterium (Candidatus Blackallbacteria) CG17_big_fil_post_rev_8_21_14_2_50_48_46</name>
    <dbReference type="NCBI Taxonomy" id="2014261"/>
    <lineage>
        <taxon>Bacteria</taxon>
        <taxon>Candidatus Blackallbacteria</taxon>
    </lineage>
</organism>
<evidence type="ECO:0000313" key="2">
    <source>
        <dbReference type="EMBL" id="PIW15755.1"/>
    </source>
</evidence>
<proteinExistence type="predicted"/>
<gene>
    <name evidence="2" type="ORF">COW36_15920</name>
</gene>
<protein>
    <submittedName>
        <fullName evidence="2">Uncharacterized protein</fullName>
    </submittedName>
</protein>
<comment type="caution">
    <text evidence="2">The sequence shown here is derived from an EMBL/GenBank/DDBJ whole genome shotgun (WGS) entry which is preliminary data.</text>
</comment>
<dbReference type="AlphaFoldDB" id="A0A2M7G1W3"/>
<sequence length="161" mass="17847">MAALGAEHKCWNLNPADPHYQNLSPAAQALLEDTSFRDRVATCFGATRVNPTNLQKEAMSEISRLGKTSSAEYLAKQLRSLGMILRSGRNLNFAYQRTVENYNVGQPGNPLQLLSEQDFNALFSAENQNRGDALQNLDRALGLREPVRSDPTDPREADQNA</sequence>
<accession>A0A2M7G1W3</accession>
<reference evidence="2 3" key="1">
    <citation type="submission" date="2017-09" db="EMBL/GenBank/DDBJ databases">
        <title>Depth-based differentiation of microbial function through sediment-hosted aquifers and enrichment of novel symbionts in the deep terrestrial subsurface.</title>
        <authorList>
            <person name="Probst A.J."/>
            <person name="Ladd B."/>
            <person name="Jarett J.K."/>
            <person name="Geller-Mcgrath D.E."/>
            <person name="Sieber C.M."/>
            <person name="Emerson J.B."/>
            <person name="Anantharaman K."/>
            <person name="Thomas B.C."/>
            <person name="Malmstrom R."/>
            <person name="Stieglmeier M."/>
            <person name="Klingl A."/>
            <person name="Woyke T."/>
            <person name="Ryan C.M."/>
            <person name="Banfield J.F."/>
        </authorList>
    </citation>
    <scope>NUCLEOTIDE SEQUENCE [LARGE SCALE GENOMIC DNA]</scope>
    <source>
        <strain evidence="2">CG17_big_fil_post_rev_8_21_14_2_50_48_46</strain>
    </source>
</reference>
<feature type="region of interest" description="Disordered" evidence="1">
    <location>
        <begin position="142"/>
        <end position="161"/>
    </location>
</feature>